<evidence type="ECO:0000256" key="1">
    <source>
        <dbReference type="ARBA" id="ARBA00004370"/>
    </source>
</evidence>
<dbReference type="AlphaFoldDB" id="R3WMS1"/>
<evidence type="ECO:0000256" key="3">
    <source>
        <dbReference type="SAM" id="MobiDB-lite"/>
    </source>
</evidence>
<comment type="subcellular location">
    <subcellularLocation>
        <location evidence="1">Membrane</location>
    </subcellularLocation>
</comment>
<dbReference type="PATRIC" id="fig|1158610.3.peg.2127"/>
<feature type="compositionally biased region" description="Low complexity" evidence="3">
    <location>
        <begin position="44"/>
        <end position="53"/>
    </location>
</feature>
<comment type="caution">
    <text evidence="6">The sequence shown here is derived from an EMBL/GenBank/DDBJ whole genome shotgun (WGS) entry which is preliminary data.</text>
</comment>
<evidence type="ECO:0000256" key="4">
    <source>
        <dbReference type="SAM" id="Phobius"/>
    </source>
</evidence>
<evidence type="ECO:0000313" key="7">
    <source>
        <dbReference type="Proteomes" id="UP000013785"/>
    </source>
</evidence>
<dbReference type="Gene3D" id="3.40.710.10">
    <property type="entry name" value="DD-peptidase/beta-lactamase superfamily"/>
    <property type="match status" value="1"/>
</dbReference>
<feature type="domain" description="Beta-lactamase-related" evidence="5">
    <location>
        <begin position="109"/>
        <end position="394"/>
    </location>
</feature>
<sequence length="411" mass="45344">MKRHAKKSTPLQKIFLVVDVGIILIGLVALYYLFMPDVQSTASSSSVESAESTSQRETEASSTVETSTSKESDTLDAANYENLIQNQEVVALSGQTLDEKITSSGFIGSALIVQDGQILLHKGYGYTDKEINVLNTPDTVYNIGSIQKGMTAVLIMRAVKEGKLSLTDRLAKFYPQIQGAEDVTIQEMLQMASGLNLSAQPSGLVDVRQIIDWDVVHTQVTGAKGQFQYSPVNYNLLAGILIQVTGKTYDELFSTFYNQKTGLKQTLSYTDFFQLPTPTRNYKTDGKEDAYETPNIISADNLASEIGTGNIYMSVGDLYQYYHLLLNNKLIDGASLKKMWTTAEGSSYAAGFYDRGTYYRAHGAKGGFESFALLSKDKKTSIILLSNRARKSDADLMSQLYKTLTNTEIKF</sequence>
<keyword evidence="4" id="KW-1133">Transmembrane helix</keyword>
<evidence type="ECO:0000313" key="6">
    <source>
        <dbReference type="EMBL" id="EOL43155.1"/>
    </source>
</evidence>
<keyword evidence="7" id="KW-1185">Reference proteome</keyword>
<dbReference type="eggNOG" id="COG1680">
    <property type="taxonomic scope" value="Bacteria"/>
</dbReference>
<dbReference type="OrthoDB" id="2151402at2"/>
<dbReference type="InterPro" id="IPR012338">
    <property type="entry name" value="Beta-lactam/transpept-like"/>
</dbReference>
<dbReference type="SUPFAM" id="SSF56601">
    <property type="entry name" value="beta-lactamase/transpeptidase-like"/>
    <property type="match status" value="1"/>
</dbReference>
<accession>R3WMS1</accession>
<gene>
    <name evidence="6" type="ORF">UC3_02132</name>
</gene>
<dbReference type="EMBL" id="AJAT01000016">
    <property type="protein sequence ID" value="EOL43155.1"/>
    <property type="molecule type" value="Genomic_DNA"/>
</dbReference>
<keyword evidence="4" id="KW-0812">Transmembrane</keyword>
<feature type="transmembrane region" description="Helical" evidence="4">
    <location>
        <begin position="12"/>
        <end position="34"/>
    </location>
</feature>
<dbReference type="GO" id="GO:0016020">
    <property type="term" value="C:membrane"/>
    <property type="evidence" value="ECO:0007669"/>
    <property type="project" value="UniProtKB-SubCell"/>
</dbReference>
<dbReference type="PANTHER" id="PTHR46825:SF11">
    <property type="entry name" value="PENICILLIN-BINDING PROTEIN 4"/>
    <property type="match status" value="1"/>
</dbReference>
<organism evidence="6 7">
    <name type="scientific">Enterococcus phoeniculicola ATCC BAA-412</name>
    <dbReference type="NCBI Taxonomy" id="1158610"/>
    <lineage>
        <taxon>Bacteria</taxon>
        <taxon>Bacillati</taxon>
        <taxon>Bacillota</taxon>
        <taxon>Bacilli</taxon>
        <taxon>Lactobacillales</taxon>
        <taxon>Enterococcaceae</taxon>
        <taxon>Enterococcus</taxon>
    </lineage>
</organism>
<name>R3WMS1_9ENTE</name>
<evidence type="ECO:0000256" key="2">
    <source>
        <dbReference type="ARBA" id="ARBA00023136"/>
    </source>
</evidence>
<reference evidence="6 7" key="1">
    <citation type="submission" date="2013-02" db="EMBL/GenBank/DDBJ databases">
        <title>The Genome Sequence of Enterococcus phoeniculicola BAA-412.</title>
        <authorList>
            <consortium name="The Broad Institute Genome Sequencing Platform"/>
            <consortium name="The Broad Institute Genome Sequencing Center for Infectious Disease"/>
            <person name="Earl A.M."/>
            <person name="Gilmore M.S."/>
            <person name="Lebreton F."/>
            <person name="Walker B."/>
            <person name="Young S.K."/>
            <person name="Zeng Q."/>
            <person name="Gargeya S."/>
            <person name="Fitzgerald M."/>
            <person name="Haas B."/>
            <person name="Abouelleil A."/>
            <person name="Alvarado L."/>
            <person name="Arachchi H.M."/>
            <person name="Berlin A.M."/>
            <person name="Chapman S.B."/>
            <person name="Dewar J."/>
            <person name="Goldberg J."/>
            <person name="Griggs A."/>
            <person name="Gujja S."/>
            <person name="Hansen M."/>
            <person name="Howarth C."/>
            <person name="Imamovic A."/>
            <person name="Larimer J."/>
            <person name="McCowan C."/>
            <person name="Murphy C."/>
            <person name="Neiman D."/>
            <person name="Pearson M."/>
            <person name="Priest M."/>
            <person name="Roberts A."/>
            <person name="Saif S."/>
            <person name="Shea T."/>
            <person name="Sisk P."/>
            <person name="Sykes S."/>
            <person name="Wortman J."/>
            <person name="Nusbaum C."/>
            <person name="Birren B."/>
        </authorList>
    </citation>
    <scope>NUCLEOTIDE SEQUENCE [LARGE SCALE GENOMIC DNA]</scope>
    <source>
        <strain evidence="6 7">ATCC BAA-412</strain>
    </source>
</reference>
<keyword evidence="2 4" id="KW-0472">Membrane</keyword>
<dbReference type="PANTHER" id="PTHR46825">
    <property type="entry name" value="D-ALANYL-D-ALANINE-CARBOXYPEPTIDASE/ENDOPEPTIDASE AMPH"/>
    <property type="match status" value="1"/>
</dbReference>
<dbReference type="HOGENOM" id="CLU_020027_3_0_9"/>
<evidence type="ECO:0000259" key="5">
    <source>
        <dbReference type="Pfam" id="PF00144"/>
    </source>
</evidence>
<dbReference type="Pfam" id="PF00144">
    <property type="entry name" value="Beta-lactamase"/>
    <property type="match status" value="1"/>
</dbReference>
<dbReference type="RefSeq" id="WP_010768794.1">
    <property type="nucleotide sequence ID" value="NZ_ASWE01000002.1"/>
</dbReference>
<dbReference type="InterPro" id="IPR050491">
    <property type="entry name" value="AmpC-like"/>
</dbReference>
<feature type="region of interest" description="Disordered" evidence="3">
    <location>
        <begin position="44"/>
        <end position="72"/>
    </location>
</feature>
<dbReference type="STRING" id="154621.RV11_GL000629"/>
<proteinExistence type="predicted"/>
<dbReference type="InterPro" id="IPR001466">
    <property type="entry name" value="Beta-lactam-related"/>
</dbReference>
<dbReference type="Proteomes" id="UP000013785">
    <property type="component" value="Unassembled WGS sequence"/>
</dbReference>
<protein>
    <recommendedName>
        <fullName evidence="5">Beta-lactamase-related domain-containing protein</fullName>
    </recommendedName>
</protein>